<dbReference type="Proteomes" id="UP001649230">
    <property type="component" value="Chromosome"/>
</dbReference>
<evidence type="ECO:0000256" key="1">
    <source>
        <dbReference type="PROSITE-ProRule" id="PRU00409"/>
    </source>
</evidence>
<reference evidence="3 4" key="1">
    <citation type="journal article" date="2024" name="Int. J. Syst. Evol. Microbiol.">
        <title>Paenibacillus hexagrammi sp. nov., a novel bacterium isolated from the gut content of Hexagrammos agrammus.</title>
        <authorList>
            <person name="Jung H.K."/>
            <person name="Kim D.G."/>
            <person name="Zin H."/>
            <person name="Park J."/>
            <person name="Jung H."/>
            <person name="Kim Y.O."/>
            <person name="Kong H.J."/>
            <person name="Kim J.W."/>
            <person name="Kim Y.S."/>
        </authorList>
    </citation>
    <scope>NUCLEOTIDE SEQUENCE [LARGE SCALE GENOMIC DNA]</scope>
    <source>
        <strain evidence="3 4">YPD9-1</strain>
    </source>
</reference>
<feature type="domain" description="ATP-grasp" evidence="2">
    <location>
        <begin position="42"/>
        <end position="97"/>
    </location>
</feature>
<dbReference type="Gene3D" id="3.30.470.20">
    <property type="entry name" value="ATP-grasp fold, B domain"/>
    <property type="match status" value="1"/>
</dbReference>
<dbReference type="PROSITE" id="PS50975">
    <property type="entry name" value="ATP_GRASP"/>
    <property type="match status" value="1"/>
</dbReference>
<accession>A0ABY3SBQ0</accession>
<dbReference type="Pfam" id="PF18105">
    <property type="entry name" value="PGM1_C"/>
    <property type="match status" value="1"/>
</dbReference>
<dbReference type="RefSeq" id="WP_235117692.1">
    <property type="nucleotide sequence ID" value="NZ_CP090978.1"/>
</dbReference>
<keyword evidence="4" id="KW-1185">Reference proteome</keyword>
<evidence type="ECO:0000313" key="3">
    <source>
        <dbReference type="EMBL" id="UJF31346.1"/>
    </source>
</evidence>
<evidence type="ECO:0000313" key="4">
    <source>
        <dbReference type="Proteomes" id="UP001649230"/>
    </source>
</evidence>
<dbReference type="GO" id="GO:0016874">
    <property type="term" value="F:ligase activity"/>
    <property type="evidence" value="ECO:0007669"/>
    <property type="project" value="UniProtKB-KW"/>
</dbReference>
<dbReference type="InterPro" id="IPR011761">
    <property type="entry name" value="ATP-grasp"/>
</dbReference>
<dbReference type="SUPFAM" id="SSF56059">
    <property type="entry name" value="Glutathione synthetase ATP-binding domain-like"/>
    <property type="match status" value="1"/>
</dbReference>
<evidence type="ECO:0000259" key="2">
    <source>
        <dbReference type="PROSITE" id="PS50975"/>
    </source>
</evidence>
<proteinExistence type="predicted"/>
<name>A0ABY3SBQ0_9BACL</name>
<keyword evidence="1" id="KW-0067">ATP-binding</keyword>
<dbReference type="EMBL" id="CP090978">
    <property type="protein sequence ID" value="UJF31346.1"/>
    <property type="molecule type" value="Genomic_DNA"/>
</dbReference>
<organism evidence="3 4">
    <name type="scientific">Paenibacillus hexagrammi</name>
    <dbReference type="NCBI Taxonomy" id="2908839"/>
    <lineage>
        <taxon>Bacteria</taxon>
        <taxon>Bacillati</taxon>
        <taxon>Bacillota</taxon>
        <taxon>Bacilli</taxon>
        <taxon>Bacillales</taxon>
        <taxon>Paenibacillaceae</taxon>
        <taxon>Paenibacillus</taxon>
    </lineage>
</organism>
<keyword evidence="3" id="KW-0436">Ligase</keyword>
<gene>
    <name evidence="3" type="ORF">L0M14_16035</name>
</gene>
<sequence length="156" mass="17656">MKQQILRDTVYIGSKLPVDIDASTLNAYQQYAEQIGGHLYQLGYTGVAGIDTMITMDDTIIPIIEINGRFTLSTYISFLERVLGQVNVFSRYFKWSSSEAYDFTRVCRILEREGMLYDSDKREGILVYTAGTLPVQLDEGGRHTRQIVRAAHFTGA</sequence>
<protein>
    <submittedName>
        <fullName evidence="3">Peptide ligase PGM1-related protein</fullName>
    </submittedName>
</protein>
<dbReference type="InterPro" id="IPR041356">
    <property type="entry name" value="PGM1_C"/>
</dbReference>
<keyword evidence="1" id="KW-0547">Nucleotide-binding</keyword>